<name>A0A6J5P4X7_9CAUD</name>
<organism evidence="1">
    <name type="scientific">uncultured Caudovirales phage</name>
    <dbReference type="NCBI Taxonomy" id="2100421"/>
    <lineage>
        <taxon>Viruses</taxon>
        <taxon>Duplodnaviria</taxon>
        <taxon>Heunggongvirae</taxon>
        <taxon>Uroviricota</taxon>
        <taxon>Caudoviricetes</taxon>
        <taxon>Peduoviridae</taxon>
        <taxon>Maltschvirus</taxon>
        <taxon>Maltschvirus maltsch</taxon>
    </lineage>
</organism>
<reference evidence="1" key="1">
    <citation type="submission" date="2020-04" db="EMBL/GenBank/DDBJ databases">
        <authorList>
            <person name="Chiriac C."/>
            <person name="Salcher M."/>
            <person name="Ghai R."/>
            <person name="Kavagutti S V."/>
        </authorList>
    </citation>
    <scope>NUCLEOTIDE SEQUENCE</scope>
</reference>
<gene>
    <name evidence="1" type="ORF">UFOVP849_15</name>
</gene>
<evidence type="ECO:0000313" key="1">
    <source>
        <dbReference type="EMBL" id="CAB4166102.1"/>
    </source>
</evidence>
<protein>
    <submittedName>
        <fullName evidence="1">Uncharacterized protein</fullName>
    </submittedName>
</protein>
<dbReference type="EMBL" id="LR796788">
    <property type="protein sequence ID" value="CAB4166102.1"/>
    <property type="molecule type" value="Genomic_DNA"/>
</dbReference>
<proteinExistence type="predicted"/>
<sequence length="54" mass="6604">MNMTFERLRIQATLRRLTETYDQHTALELFLTAIERELNRQQREQQQKEINANI</sequence>
<accession>A0A6J5P4X7</accession>